<evidence type="ECO:0000256" key="4">
    <source>
        <dbReference type="ARBA" id="ARBA00022490"/>
    </source>
</evidence>
<dbReference type="EMBL" id="BMXA01000001">
    <property type="protein sequence ID" value="GHA00993.1"/>
    <property type="molecule type" value="Genomic_DNA"/>
</dbReference>
<evidence type="ECO:0000256" key="2">
    <source>
        <dbReference type="ARBA" id="ARBA00012417"/>
    </source>
</evidence>
<keyword evidence="8" id="KW-0239">DNA-directed DNA polymerase</keyword>
<comment type="catalytic activity">
    <reaction evidence="9">
        <text>DNA(n) + a 2'-deoxyribonucleoside 5'-triphosphate = DNA(n+1) + diphosphate</text>
        <dbReference type="Rhea" id="RHEA:22508"/>
        <dbReference type="Rhea" id="RHEA-COMP:17339"/>
        <dbReference type="Rhea" id="RHEA-COMP:17340"/>
        <dbReference type="ChEBI" id="CHEBI:33019"/>
        <dbReference type="ChEBI" id="CHEBI:61560"/>
        <dbReference type="ChEBI" id="CHEBI:173112"/>
        <dbReference type="EC" id="2.7.7.7"/>
    </reaction>
</comment>
<comment type="caution">
    <text evidence="11">The sequence shown here is derived from an EMBL/GenBank/DDBJ whole genome shotgun (WGS) entry which is preliminary data.</text>
</comment>
<dbReference type="SUPFAM" id="SSF89550">
    <property type="entry name" value="PHP domain-like"/>
    <property type="match status" value="1"/>
</dbReference>
<keyword evidence="7" id="KW-0235">DNA replication</keyword>
<dbReference type="Pfam" id="PF17657">
    <property type="entry name" value="DNA_pol3_finger"/>
    <property type="match status" value="1"/>
</dbReference>
<evidence type="ECO:0000313" key="11">
    <source>
        <dbReference type="EMBL" id="GHA00993.1"/>
    </source>
</evidence>
<keyword evidence="4" id="KW-0963">Cytoplasm</keyword>
<dbReference type="CDD" id="cd07433">
    <property type="entry name" value="PHP_PolIIIA_DnaE1"/>
    <property type="match status" value="1"/>
</dbReference>
<dbReference type="Gene3D" id="2.40.50.140">
    <property type="entry name" value="Nucleic acid-binding proteins"/>
    <property type="match status" value="1"/>
</dbReference>
<name>A0A918RKX6_9GAMM</name>
<dbReference type="InterPro" id="IPR029460">
    <property type="entry name" value="DNAPol_HHH"/>
</dbReference>
<comment type="subcellular location">
    <subcellularLocation>
        <location evidence="1">Cytoplasm</location>
    </subcellularLocation>
</comment>
<evidence type="ECO:0000256" key="9">
    <source>
        <dbReference type="ARBA" id="ARBA00049244"/>
    </source>
</evidence>
<dbReference type="PANTHER" id="PTHR32294:SF0">
    <property type="entry name" value="DNA POLYMERASE III SUBUNIT ALPHA"/>
    <property type="match status" value="1"/>
</dbReference>
<dbReference type="InterPro" id="IPR040982">
    <property type="entry name" value="DNA_pol3_finger"/>
</dbReference>
<evidence type="ECO:0000256" key="7">
    <source>
        <dbReference type="ARBA" id="ARBA00022705"/>
    </source>
</evidence>
<dbReference type="PANTHER" id="PTHR32294">
    <property type="entry name" value="DNA POLYMERASE III SUBUNIT ALPHA"/>
    <property type="match status" value="1"/>
</dbReference>
<dbReference type="GO" id="GO:0003676">
    <property type="term" value="F:nucleic acid binding"/>
    <property type="evidence" value="ECO:0007669"/>
    <property type="project" value="InterPro"/>
</dbReference>
<keyword evidence="5" id="KW-0808">Transferase</keyword>
<dbReference type="CDD" id="cd04485">
    <property type="entry name" value="DnaE_OBF"/>
    <property type="match status" value="1"/>
</dbReference>
<dbReference type="InterPro" id="IPR041931">
    <property type="entry name" value="DNA_pol3_alpha_thumb_dom"/>
</dbReference>
<dbReference type="InterPro" id="IPR004365">
    <property type="entry name" value="NA-bd_OB_tRNA"/>
</dbReference>
<dbReference type="GO" id="GO:0008408">
    <property type="term" value="F:3'-5' exonuclease activity"/>
    <property type="evidence" value="ECO:0007669"/>
    <property type="project" value="InterPro"/>
</dbReference>
<dbReference type="Proteomes" id="UP000614811">
    <property type="component" value="Unassembled WGS sequence"/>
</dbReference>
<proteinExistence type="predicted"/>
<dbReference type="Pfam" id="PF14579">
    <property type="entry name" value="HHH_6"/>
    <property type="match status" value="1"/>
</dbReference>
<dbReference type="FunFam" id="1.10.10.1600:FF:000001">
    <property type="entry name" value="DNA polymerase III subunit alpha"/>
    <property type="match status" value="1"/>
</dbReference>
<dbReference type="SMART" id="SM00481">
    <property type="entry name" value="POLIIIAc"/>
    <property type="match status" value="1"/>
</dbReference>
<dbReference type="AlphaFoldDB" id="A0A918RKX6"/>
<evidence type="ECO:0000256" key="6">
    <source>
        <dbReference type="ARBA" id="ARBA00022695"/>
    </source>
</evidence>
<dbReference type="Gene3D" id="3.20.20.140">
    <property type="entry name" value="Metal-dependent hydrolases"/>
    <property type="match status" value="1"/>
</dbReference>
<evidence type="ECO:0000313" key="12">
    <source>
        <dbReference type="Proteomes" id="UP000614811"/>
    </source>
</evidence>
<protein>
    <recommendedName>
        <fullName evidence="3">DNA polymerase III subunit alpha</fullName>
        <ecNumber evidence="2">2.7.7.7</ecNumber>
    </recommendedName>
</protein>
<gene>
    <name evidence="11" type="primary">dnaE</name>
    <name evidence="11" type="ORF">GCM10008090_07590</name>
</gene>
<dbReference type="GO" id="GO:0003887">
    <property type="term" value="F:DNA-directed DNA polymerase activity"/>
    <property type="evidence" value="ECO:0007669"/>
    <property type="project" value="UniProtKB-KW"/>
</dbReference>
<evidence type="ECO:0000256" key="5">
    <source>
        <dbReference type="ARBA" id="ARBA00022679"/>
    </source>
</evidence>
<evidence type="ECO:0000259" key="10">
    <source>
        <dbReference type="SMART" id="SM00481"/>
    </source>
</evidence>
<dbReference type="NCBIfam" id="TIGR00594">
    <property type="entry name" value="polc"/>
    <property type="match status" value="1"/>
</dbReference>
<evidence type="ECO:0000256" key="3">
    <source>
        <dbReference type="ARBA" id="ARBA00019114"/>
    </source>
</evidence>
<accession>A0A918RKX6</accession>
<dbReference type="Gene3D" id="1.10.150.870">
    <property type="match status" value="1"/>
</dbReference>
<dbReference type="GO" id="GO:0005737">
    <property type="term" value="C:cytoplasm"/>
    <property type="evidence" value="ECO:0007669"/>
    <property type="project" value="UniProtKB-SubCell"/>
</dbReference>
<dbReference type="Pfam" id="PF01336">
    <property type="entry name" value="tRNA_anti-codon"/>
    <property type="match status" value="1"/>
</dbReference>
<sequence length="1136" mass="127214">MNGMIRLPALVDQTLQYQMPAVALTDMGNLYGAVKFFNKCVAQGIKPIIGAEVYIANPDKVTQPYILVLLVQDETGYVNLSELLSRGFREGQAHGRPILQKEWLQGKTDGLICLSGGLRGELGGALMAGRHKYAAQLIAEYQTWFSDRFYLEIQRVGRPYEDEYIAAVAQLAAQFQVPLVATNDAHFMQEKDFDAHEVRVCINEGRVLNDPRRVKHHTPQQYYKSAAEMIELFADIPSAIDNTLRIAQRCNFVMRMGEYFLPDFPVPEGETIESHLRNESFLGLEEVLLRRFPGGADEATRKEYIERMEFELKIINEMGFPGYFLIVADFIQWAKENGVPVGPGRGSGAGSLVAYALKITDLDPIEHILLFERFLNPERVSMPDFDVDFCIEGRERVIDYVARKYGRDKVSQIITYGTMAAKGVVRDVGRVMGMSYGHVDGVAKLIPFDLGITLTKALEQEPELKERYDNEEEITELIDMALKLEGLARNVGKHAGGVVIAPSDLTDFTPLYCEHGSDQIVSQYDKDDLETVGLVKFDFLGLKTLTIIDWAVKAINVQRAANGEAALDIAKLPLDDNATYELLRQGQTTAIFQLESSGMKELIKNLKPDQFEDIVALVALYRPGPLGAGMEKVYCDRKHGKEATKYAHPMLEPILENTQGIILYQEQVMEIAQVMAGYSLGGADILRRAMGKKKPEEMAKQRAIFEQGADERQVPKEVAKEVFDLMEYFAAYGFNKSHSAAYALIAYQTAWLKAHYPSQFMAACMSADMENTDKVVILLNEANQMGLSVQHPDINLCQYDFRATDNQNIVYGLGAIKGIGRPVIEAIIQARESGGEFKDLYDLCARVDVKRVNRRALEALVRAGALDDLGVHRASLIESIDLALEAANQQHRSALAGQNDMFGIAAPAETVQTYQQVPEWKEEDLLAAEKETLGLYLSGHPIDMYIQELDQFTSCRLVDIDVAQGKGKKSVTLAGLVIGARTMNTKSGSRMAFLQLDDKTARVEVGVFGELYDQRRDVIHKDKVLVVKGKASYDHFSGGIRLSADELFDIEQARSNLARHMQIQLSSEQLNEHVVRDLRRILEPSEEGQCGVGFEYRTPRGVCQLEVSHGWRIIPTKLMLEQLENIIGQRNIRLIY</sequence>
<evidence type="ECO:0000256" key="1">
    <source>
        <dbReference type="ARBA" id="ARBA00004496"/>
    </source>
</evidence>
<dbReference type="Pfam" id="PF02811">
    <property type="entry name" value="PHP"/>
    <property type="match status" value="1"/>
</dbReference>
<dbReference type="FunFam" id="1.10.150.870:FF:000001">
    <property type="entry name" value="DNA polymerase III subunit alpha"/>
    <property type="match status" value="1"/>
</dbReference>
<evidence type="ECO:0000256" key="8">
    <source>
        <dbReference type="ARBA" id="ARBA00022932"/>
    </source>
</evidence>
<organism evidence="11 12">
    <name type="scientific">Arenicella chitinivorans</name>
    <dbReference type="NCBI Taxonomy" id="1329800"/>
    <lineage>
        <taxon>Bacteria</taxon>
        <taxon>Pseudomonadati</taxon>
        <taxon>Pseudomonadota</taxon>
        <taxon>Gammaproteobacteria</taxon>
        <taxon>Arenicellales</taxon>
        <taxon>Arenicellaceae</taxon>
        <taxon>Arenicella</taxon>
    </lineage>
</organism>
<dbReference type="InterPro" id="IPR049821">
    <property type="entry name" value="PolIIIA_DnaE1_PHP"/>
</dbReference>
<dbReference type="InterPro" id="IPR011708">
    <property type="entry name" value="DNA_pol3_alpha_NTPase_dom"/>
</dbReference>
<dbReference type="Pfam" id="PF07733">
    <property type="entry name" value="DNA_pol3_alpha"/>
    <property type="match status" value="1"/>
</dbReference>
<dbReference type="InterPro" id="IPR004013">
    <property type="entry name" value="PHP_dom"/>
</dbReference>
<keyword evidence="12" id="KW-1185">Reference proteome</keyword>
<keyword evidence="6" id="KW-0548">Nucleotidyltransferase</keyword>
<dbReference type="NCBIfam" id="NF004226">
    <property type="entry name" value="PRK05673.1"/>
    <property type="match status" value="1"/>
</dbReference>
<dbReference type="Gene3D" id="1.10.10.1600">
    <property type="entry name" value="Bacterial DNA polymerase III alpha subunit, thumb domain"/>
    <property type="match status" value="1"/>
</dbReference>
<dbReference type="InterPro" id="IPR012340">
    <property type="entry name" value="NA-bd_OB-fold"/>
</dbReference>
<dbReference type="GO" id="GO:0006260">
    <property type="term" value="P:DNA replication"/>
    <property type="evidence" value="ECO:0007669"/>
    <property type="project" value="UniProtKB-KW"/>
</dbReference>
<dbReference type="InterPro" id="IPR004805">
    <property type="entry name" value="DnaE2/DnaE/PolC"/>
</dbReference>
<dbReference type="InterPro" id="IPR003141">
    <property type="entry name" value="Pol/His_phosphatase_N"/>
</dbReference>
<dbReference type="InterPro" id="IPR016195">
    <property type="entry name" value="Pol/histidinol_Pase-like"/>
</dbReference>
<feature type="domain" description="Polymerase/histidinol phosphatase N-terminal" evidence="10">
    <location>
        <begin position="1"/>
        <end position="57"/>
    </location>
</feature>
<reference evidence="11" key="2">
    <citation type="submission" date="2020-09" db="EMBL/GenBank/DDBJ databases">
        <authorList>
            <person name="Sun Q."/>
            <person name="Kim S."/>
        </authorList>
    </citation>
    <scope>NUCLEOTIDE SEQUENCE</scope>
    <source>
        <strain evidence="11">KCTC 12711</strain>
    </source>
</reference>
<reference evidence="11" key="1">
    <citation type="journal article" date="2014" name="Int. J. Syst. Evol. Microbiol.">
        <title>Complete genome sequence of Corynebacterium casei LMG S-19264T (=DSM 44701T), isolated from a smear-ripened cheese.</title>
        <authorList>
            <consortium name="US DOE Joint Genome Institute (JGI-PGF)"/>
            <person name="Walter F."/>
            <person name="Albersmeier A."/>
            <person name="Kalinowski J."/>
            <person name="Ruckert C."/>
        </authorList>
    </citation>
    <scope>NUCLEOTIDE SEQUENCE</scope>
    <source>
        <strain evidence="11">KCTC 12711</strain>
    </source>
</reference>
<dbReference type="EC" id="2.7.7.7" evidence="2"/>